<name>A0A9X3F7H0_9BACT</name>
<protein>
    <submittedName>
        <fullName evidence="3">DUF4136 domain-containing protein</fullName>
    </submittedName>
</protein>
<evidence type="ECO:0000313" key="3">
    <source>
        <dbReference type="EMBL" id="MCY1721939.1"/>
    </source>
</evidence>
<dbReference type="Gene3D" id="3.30.160.670">
    <property type="match status" value="1"/>
</dbReference>
<evidence type="ECO:0000256" key="1">
    <source>
        <dbReference type="SAM" id="SignalP"/>
    </source>
</evidence>
<keyword evidence="4" id="KW-1185">Reference proteome</keyword>
<feature type="signal peptide" evidence="1">
    <location>
        <begin position="1"/>
        <end position="26"/>
    </location>
</feature>
<reference evidence="3" key="1">
    <citation type="submission" date="2022-11" db="EMBL/GenBank/DDBJ databases">
        <title>Marilongibacter aestuarii gen. nov., sp. nov., isolated from tidal flat sediment.</title>
        <authorList>
            <person name="Jiayan W."/>
        </authorList>
    </citation>
    <scope>NUCLEOTIDE SEQUENCE</scope>
    <source>
        <strain evidence="3">Z1-6</strain>
    </source>
</reference>
<dbReference type="Proteomes" id="UP001145087">
    <property type="component" value="Unassembled WGS sequence"/>
</dbReference>
<dbReference type="AlphaFoldDB" id="A0A9X3F7H0"/>
<keyword evidence="1" id="KW-0732">Signal</keyword>
<evidence type="ECO:0000313" key="4">
    <source>
        <dbReference type="Proteomes" id="UP001145087"/>
    </source>
</evidence>
<evidence type="ECO:0000259" key="2">
    <source>
        <dbReference type="Pfam" id="PF13590"/>
    </source>
</evidence>
<dbReference type="InterPro" id="IPR025411">
    <property type="entry name" value="DUF4136"/>
</dbReference>
<gene>
    <name evidence="3" type="ORF">OU798_16415</name>
</gene>
<organism evidence="3 4">
    <name type="scientific">Draconibacterium aestuarii</name>
    <dbReference type="NCBI Taxonomy" id="2998507"/>
    <lineage>
        <taxon>Bacteria</taxon>
        <taxon>Pseudomonadati</taxon>
        <taxon>Bacteroidota</taxon>
        <taxon>Bacteroidia</taxon>
        <taxon>Marinilabiliales</taxon>
        <taxon>Prolixibacteraceae</taxon>
        <taxon>Draconibacterium</taxon>
    </lineage>
</organism>
<feature type="chain" id="PRO_5040769715" evidence="1">
    <location>
        <begin position="27"/>
        <end position="227"/>
    </location>
</feature>
<feature type="domain" description="DUF4136" evidence="2">
    <location>
        <begin position="37"/>
        <end position="224"/>
    </location>
</feature>
<sequence>MRNFLKLMFFLLPVLLMIYSCHPEFSATIDELDLAITKYDEDQNFDELQTFYLPDTIIYITDDENSFAANVNHTHEEHILSEVRQNLLDLGWTEVQEPTNGEIDSDVSIMVSVLETDISFYYYYWWDYWYWYPWDWWFPGYPGYPWYPIWPGYPTYPSGGYTVGTVIIDMVNMDEVAMPANDDTSIKLPIVWSGFVNGILAGSDQNLQSRLTKQISQVFEQSPYLQN</sequence>
<proteinExistence type="predicted"/>
<comment type="caution">
    <text evidence="3">The sequence shown here is derived from an EMBL/GenBank/DDBJ whole genome shotgun (WGS) entry which is preliminary data.</text>
</comment>
<dbReference type="EMBL" id="JAPOHD010000029">
    <property type="protein sequence ID" value="MCY1721939.1"/>
    <property type="molecule type" value="Genomic_DNA"/>
</dbReference>
<dbReference type="PROSITE" id="PS51257">
    <property type="entry name" value="PROKAR_LIPOPROTEIN"/>
    <property type="match status" value="1"/>
</dbReference>
<dbReference type="RefSeq" id="WP_343334268.1">
    <property type="nucleotide sequence ID" value="NZ_JAPOHD010000029.1"/>
</dbReference>
<dbReference type="Pfam" id="PF13590">
    <property type="entry name" value="DUF4136"/>
    <property type="match status" value="1"/>
</dbReference>
<accession>A0A9X3F7H0</accession>